<reference evidence="2 3" key="1">
    <citation type="submission" date="2018-01" db="EMBL/GenBank/DDBJ databases">
        <title>The draft genome sequence of Halioglobus japonicus S1-36.</title>
        <authorList>
            <person name="Du Z.-J."/>
            <person name="Shi M.-J."/>
        </authorList>
    </citation>
    <scope>NUCLEOTIDE SEQUENCE [LARGE SCALE GENOMIC DNA]</scope>
    <source>
        <strain evidence="2 3">S1-36</strain>
    </source>
</reference>
<proteinExistence type="predicted"/>
<dbReference type="EMBL" id="PKUR01000005">
    <property type="protein sequence ID" value="PLW84812.1"/>
    <property type="molecule type" value="Genomic_DNA"/>
</dbReference>
<protein>
    <submittedName>
        <fullName evidence="2">Uncharacterized protein</fullName>
    </submittedName>
</protein>
<evidence type="ECO:0000313" key="2">
    <source>
        <dbReference type="EMBL" id="PLW84812.1"/>
    </source>
</evidence>
<gene>
    <name evidence="2" type="ORF">C0029_17585</name>
</gene>
<dbReference type="KEGG" id="hja:BST95_00515"/>
<dbReference type="Proteomes" id="UP000235162">
    <property type="component" value="Unassembled WGS sequence"/>
</dbReference>
<sequence>MYQGMLFALVIVLMSLLVLRIYGSWRDARASQPPSKRRTRQSAAVEQWHSVSCVGNCPALNTYKGKRFLVANAPPLPVPGCKADHCDCRYVHYTDRRDDMDERRGLNGLRAELYTQSGKGDRRSRSGGRRSEDRLTFH</sequence>
<feature type="region of interest" description="Disordered" evidence="1">
    <location>
        <begin position="114"/>
        <end position="138"/>
    </location>
</feature>
<organism evidence="2 3">
    <name type="scientific">Halioglobus japonicus</name>
    <dbReference type="NCBI Taxonomy" id="930805"/>
    <lineage>
        <taxon>Bacteria</taxon>
        <taxon>Pseudomonadati</taxon>
        <taxon>Pseudomonadota</taxon>
        <taxon>Gammaproteobacteria</taxon>
        <taxon>Cellvibrionales</taxon>
        <taxon>Halieaceae</taxon>
        <taxon>Halioglobus</taxon>
    </lineage>
</organism>
<evidence type="ECO:0000313" key="3">
    <source>
        <dbReference type="Proteomes" id="UP000235162"/>
    </source>
</evidence>
<feature type="compositionally biased region" description="Basic and acidic residues" evidence="1">
    <location>
        <begin position="119"/>
        <end position="138"/>
    </location>
</feature>
<evidence type="ECO:0000256" key="1">
    <source>
        <dbReference type="SAM" id="MobiDB-lite"/>
    </source>
</evidence>
<dbReference type="RefSeq" id="WP_084197719.1">
    <property type="nucleotide sequence ID" value="NZ_BMYL01000006.1"/>
</dbReference>
<accession>A0AAP8SLR7</accession>
<comment type="caution">
    <text evidence="2">The sequence shown here is derived from an EMBL/GenBank/DDBJ whole genome shotgun (WGS) entry which is preliminary data.</text>
</comment>
<name>A0AAP8SLR7_9GAMM</name>
<keyword evidence="3" id="KW-1185">Reference proteome</keyword>
<dbReference type="AlphaFoldDB" id="A0AAP8SLR7"/>